<dbReference type="InterPro" id="IPR017871">
    <property type="entry name" value="ABC_transporter-like_CS"/>
</dbReference>
<keyword evidence="13" id="KW-1185">Reference proteome</keyword>
<feature type="region of interest" description="Disordered" evidence="8">
    <location>
        <begin position="1"/>
        <end position="47"/>
    </location>
</feature>
<dbReference type="Gene3D" id="1.20.1560.10">
    <property type="entry name" value="ABC transporter type 1, transmembrane domain"/>
    <property type="match status" value="1"/>
</dbReference>
<dbReference type="Pfam" id="PF00005">
    <property type="entry name" value="ABC_tran"/>
    <property type="match status" value="2"/>
</dbReference>
<feature type="domain" description="ABC transporter" evidence="10">
    <location>
        <begin position="400"/>
        <end position="644"/>
    </location>
</feature>
<protein>
    <submittedName>
        <fullName evidence="12">ABC-type transmembrane transporter verA</fullName>
    </submittedName>
</protein>
<dbReference type="Pfam" id="PF00664">
    <property type="entry name" value="ABC_membrane"/>
    <property type="match status" value="2"/>
</dbReference>
<feature type="transmembrane region" description="Helical" evidence="9">
    <location>
        <begin position="66"/>
        <end position="89"/>
    </location>
</feature>
<dbReference type="PROSITE" id="PS50893">
    <property type="entry name" value="ABC_TRANSPORTER_2"/>
    <property type="match status" value="2"/>
</dbReference>
<feature type="transmembrane region" description="Helical" evidence="9">
    <location>
        <begin position="852"/>
        <end position="870"/>
    </location>
</feature>
<feature type="transmembrane region" description="Helical" evidence="9">
    <location>
        <begin position="706"/>
        <end position="731"/>
    </location>
</feature>
<feature type="transmembrane region" description="Helical" evidence="9">
    <location>
        <begin position="970"/>
        <end position="990"/>
    </location>
</feature>
<reference evidence="12 13" key="1">
    <citation type="submission" date="2024-01" db="EMBL/GenBank/DDBJ databases">
        <title>Complete genome of Cladobotryum mycophilum ATHUM6906.</title>
        <authorList>
            <person name="Christinaki A.C."/>
            <person name="Myridakis A.I."/>
            <person name="Kouvelis V.N."/>
        </authorList>
    </citation>
    <scope>NUCLEOTIDE SEQUENCE [LARGE SCALE GENOMIC DNA]</scope>
    <source>
        <strain evidence="12 13">ATHUM6906</strain>
    </source>
</reference>
<evidence type="ECO:0000256" key="3">
    <source>
        <dbReference type="ARBA" id="ARBA00022692"/>
    </source>
</evidence>
<proteinExistence type="inferred from homology"/>
<comment type="subcellular location">
    <subcellularLocation>
        <location evidence="1">Membrane</location>
        <topology evidence="1">Multi-pass membrane protein</topology>
    </subcellularLocation>
</comment>
<comment type="caution">
    <text evidence="12">The sequence shown here is derived from an EMBL/GenBank/DDBJ whole genome shotgun (WGS) entry which is preliminary data.</text>
</comment>
<evidence type="ECO:0000256" key="1">
    <source>
        <dbReference type="ARBA" id="ARBA00004141"/>
    </source>
</evidence>
<feature type="transmembrane region" description="Helical" evidence="9">
    <location>
        <begin position="823"/>
        <end position="846"/>
    </location>
</feature>
<dbReference type="InterPro" id="IPR039421">
    <property type="entry name" value="Type_1_exporter"/>
</dbReference>
<feature type="transmembrane region" description="Helical" evidence="9">
    <location>
        <begin position="751"/>
        <end position="781"/>
    </location>
</feature>
<keyword evidence="5" id="KW-0067">ATP-binding</keyword>
<dbReference type="InterPro" id="IPR003593">
    <property type="entry name" value="AAA+_ATPase"/>
</dbReference>
<gene>
    <name evidence="12" type="ORF">PT974_12286</name>
</gene>
<dbReference type="InterPro" id="IPR027417">
    <property type="entry name" value="P-loop_NTPase"/>
</dbReference>
<evidence type="ECO:0000313" key="13">
    <source>
        <dbReference type="Proteomes" id="UP001338125"/>
    </source>
</evidence>
<evidence type="ECO:0000256" key="9">
    <source>
        <dbReference type="SAM" id="Phobius"/>
    </source>
</evidence>
<dbReference type="EMBL" id="JAVFKD010000016">
    <property type="protein sequence ID" value="KAK5988146.1"/>
    <property type="molecule type" value="Genomic_DNA"/>
</dbReference>
<evidence type="ECO:0000313" key="12">
    <source>
        <dbReference type="EMBL" id="KAK5988146.1"/>
    </source>
</evidence>
<sequence>MEEERAGQETGKSPEKQHDIGTTLESNASNSEAKQDAQETQEPQEAPPSFGMLMRVFSYGSPADRAIQIVCAFAALCSGAAMPLMALVMGRLTANFTDFGSETNEQSSNEFMHQVRRNALWFVYLFIGKFTLVYIWSFGFTFTANRMVQALRLKCLDRILSRTVSAHDSQTPGTLSNTITTHCNSIQGALADRVGIMIQAFSMLIAAFAVAFTQSWQLTLVMLGLVFLTLALIGVVVGSDQKIEAGLLKRYSECSEIAEDALGSIKTVVAFGAANKFLAKYEKVLVQAERESKSRGPLVGLMFACQYFFMFTGWAIGFYLGAYLYRHGKISDPGRILSVFFAMLIGLGAIMALGPNMPSFIKAVAASGDVFKILDDFEQVEAVSQSKESSSEPATCDGHIELRDLTFSYPARPDRNALAGINLDFVKGTSTAVVGPSGAGKSTLISLLERWYEPTGGNILLSGHDVSALNVRWLRKQIALVQQEPQLFNASIFDNIAYGLIGTVQENSSREAKMKLVEDACREARAYDFINALPKGFDTIVGDQGSLISGGQKQRIAIARALIGRRPILLMDEATSALDGENSKVIESLMAASEDRTTIFISHKIVTAMQANRIVVLDKGNVAEQGTHEELMQAGGLYKRLFDTQTRIEGKVDAIQPTRRTSIQNTTIVEEPVMTEDLSQLNEIPELPKRSLWANLFTIAKEQKKYLPIFLIGVAACIVTAQIFPVQAILLGRVLQTFQGNADQLKSKANFWSLMFFVVGLGALLSYAVLGFFMTLLGIYLTKFYRLEYFRSVLLQRMEFFDRVSSGALVSRLQSDPANLHELISVNLGLLISIFVSLISGSIIALAFSWKFALVAIFGAMPAVFAAGFVRMKLDSSLAEATAKIFEESARFASDSLSAIRTVKAFTMEDTVQKSYQQHLFLSIKRLYRQTAAITLFFALSESVELLAAALAFWYGGKLLSNGETTTERFFTVFLAVVVGGQAAGALFGFSSNIGKAKVAANNILGIRGQIRDSGAEDGSINPDEEKVTNLVVDLRNVSFSYPARPDVQVLKNVSLQIHRGQTVAVVGSSGSGKSTLLGLLERFYDAQSGSLNVFGNPISVYDIDNYRKRLAIVPQEPKLYKGSIRDNVVLGVDESEIQEEDVVQACDAANLGDLIASLPEGYNSDCGAKGTTLSGGQKQRVAIARALIRNPELLLLDEPTSALDAESEQQVQETLQQIQEGRTMILITHRMNTVRNADVIIVMAAGQIVEQGSHGELMARQGHYFRMQQSSLAEEL</sequence>
<dbReference type="Gene3D" id="3.40.50.300">
    <property type="entry name" value="P-loop containing nucleotide triphosphate hydrolases"/>
    <property type="match status" value="2"/>
</dbReference>
<evidence type="ECO:0000259" key="10">
    <source>
        <dbReference type="PROSITE" id="PS50893"/>
    </source>
</evidence>
<feature type="transmembrane region" description="Helical" evidence="9">
    <location>
        <begin position="218"/>
        <end position="239"/>
    </location>
</feature>
<evidence type="ECO:0000256" key="7">
    <source>
        <dbReference type="ARBA" id="ARBA00023136"/>
    </source>
</evidence>
<accession>A0ABR0S915</accession>
<dbReference type="CDD" id="cd18578">
    <property type="entry name" value="ABC_6TM_Pgp_ABCB1_D2_like"/>
    <property type="match status" value="1"/>
</dbReference>
<dbReference type="InterPro" id="IPR036640">
    <property type="entry name" value="ABC1_TM_sf"/>
</dbReference>
<evidence type="ECO:0000256" key="8">
    <source>
        <dbReference type="SAM" id="MobiDB-lite"/>
    </source>
</evidence>
<comment type="similarity">
    <text evidence="2">Belongs to the ABC transporter superfamily. ABCB family. Multidrug resistance exporter (TC 3.A.1.201) subfamily.</text>
</comment>
<evidence type="ECO:0000259" key="11">
    <source>
        <dbReference type="PROSITE" id="PS50929"/>
    </source>
</evidence>
<feature type="compositionally biased region" description="Polar residues" evidence="8">
    <location>
        <begin position="23"/>
        <end position="43"/>
    </location>
</feature>
<dbReference type="PROSITE" id="PS00211">
    <property type="entry name" value="ABC_TRANSPORTER_1"/>
    <property type="match status" value="2"/>
</dbReference>
<feature type="compositionally biased region" description="Basic and acidic residues" evidence="8">
    <location>
        <begin position="1"/>
        <end position="19"/>
    </location>
</feature>
<keyword evidence="7 9" id="KW-0472">Membrane</keyword>
<feature type="transmembrane region" description="Helical" evidence="9">
    <location>
        <begin position="194"/>
        <end position="212"/>
    </location>
</feature>
<evidence type="ECO:0000256" key="6">
    <source>
        <dbReference type="ARBA" id="ARBA00022989"/>
    </source>
</evidence>
<feature type="transmembrane region" description="Helical" evidence="9">
    <location>
        <begin position="336"/>
        <end position="354"/>
    </location>
</feature>
<dbReference type="Proteomes" id="UP001338125">
    <property type="component" value="Unassembled WGS sequence"/>
</dbReference>
<keyword evidence="6 9" id="KW-1133">Transmembrane helix</keyword>
<name>A0ABR0S915_9HYPO</name>
<keyword evidence="4" id="KW-0547">Nucleotide-binding</keyword>
<evidence type="ECO:0000256" key="5">
    <source>
        <dbReference type="ARBA" id="ARBA00022840"/>
    </source>
</evidence>
<dbReference type="SUPFAM" id="SSF52540">
    <property type="entry name" value="P-loop containing nucleoside triphosphate hydrolases"/>
    <property type="match status" value="2"/>
</dbReference>
<dbReference type="SMART" id="SM00382">
    <property type="entry name" value="AAA"/>
    <property type="match status" value="2"/>
</dbReference>
<feature type="transmembrane region" description="Helical" evidence="9">
    <location>
        <begin position="298"/>
        <end position="324"/>
    </location>
</feature>
<keyword evidence="3 9" id="KW-0812">Transmembrane</keyword>
<dbReference type="InterPro" id="IPR011527">
    <property type="entry name" value="ABC1_TM_dom"/>
</dbReference>
<dbReference type="SUPFAM" id="SSF90123">
    <property type="entry name" value="ABC transporter transmembrane region"/>
    <property type="match status" value="2"/>
</dbReference>
<dbReference type="PROSITE" id="PS50929">
    <property type="entry name" value="ABC_TM1F"/>
    <property type="match status" value="2"/>
</dbReference>
<dbReference type="PANTHER" id="PTHR43394:SF27">
    <property type="entry name" value="ATP-DEPENDENT TRANSLOCASE ABCB1-LIKE"/>
    <property type="match status" value="1"/>
</dbReference>
<feature type="transmembrane region" description="Helical" evidence="9">
    <location>
        <begin position="121"/>
        <end position="144"/>
    </location>
</feature>
<feature type="domain" description="ABC transmembrane type-1" evidence="11">
    <location>
        <begin position="69"/>
        <end position="362"/>
    </location>
</feature>
<organism evidence="12 13">
    <name type="scientific">Cladobotryum mycophilum</name>
    <dbReference type="NCBI Taxonomy" id="491253"/>
    <lineage>
        <taxon>Eukaryota</taxon>
        <taxon>Fungi</taxon>
        <taxon>Dikarya</taxon>
        <taxon>Ascomycota</taxon>
        <taxon>Pezizomycotina</taxon>
        <taxon>Sordariomycetes</taxon>
        <taxon>Hypocreomycetidae</taxon>
        <taxon>Hypocreales</taxon>
        <taxon>Hypocreaceae</taxon>
        <taxon>Cladobotryum</taxon>
    </lineage>
</organism>
<evidence type="ECO:0000256" key="2">
    <source>
        <dbReference type="ARBA" id="ARBA00007577"/>
    </source>
</evidence>
<feature type="transmembrane region" description="Helical" evidence="9">
    <location>
        <begin position="932"/>
        <end position="955"/>
    </location>
</feature>
<feature type="domain" description="ABC transporter" evidence="10">
    <location>
        <begin position="1033"/>
        <end position="1271"/>
    </location>
</feature>
<feature type="domain" description="ABC transmembrane type-1" evidence="11">
    <location>
        <begin position="711"/>
        <end position="996"/>
    </location>
</feature>
<dbReference type="InterPro" id="IPR003439">
    <property type="entry name" value="ABC_transporter-like_ATP-bd"/>
</dbReference>
<evidence type="ECO:0000256" key="4">
    <source>
        <dbReference type="ARBA" id="ARBA00022741"/>
    </source>
</evidence>
<dbReference type="PANTHER" id="PTHR43394">
    <property type="entry name" value="ATP-DEPENDENT PERMEASE MDL1, MITOCHONDRIAL"/>
    <property type="match status" value="1"/>
</dbReference>
<dbReference type="CDD" id="cd18577">
    <property type="entry name" value="ABC_6TM_Pgp_ABCB1_D1_like"/>
    <property type="match status" value="1"/>
</dbReference>